<dbReference type="Gene3D" id="3.30.160.380">
    <property type="entry name" value="Dicer dimerisation domain"/>
    <property type="match status" value="1"/>
</dbReference>
<feature type="compositionally biased region" description="Basic and acidic residues" evidence="7">
    <location>
        <begin position="103"/>
        <end position="115"/>
    </location>
</feature>
<evidence type="ECO:0000256" key="5">
    <source>
        <dbReference type="ARBA" id="ARBA00022840"/>
    </source>
</evidence>
<dbReference type="SUPFAM" id="SSF69065">
    <property type="entry name" value="RNase III domain-like"/>
    <property type="match status" value="2"/>
</dbReference>
<name>A0ABZ1CRJ4_9TREE</name>
<feature type="region of interest" description="Disordered" evidence="7">
    <location>
        <begin position="306"/>
        <end position="358"/>
    </location>
</feature>
<proteinExistence type="predicted"/>
<keyword evidence="3" id="KW-0378">Hydrolase</keyword>
<sequence length="1176" mass="131266">MNIDQCSISSTTSTLVENSNPVPTSSKKKRKHREVVKEEVAYEQDEIRREIPPHLTRLQSTPLSSVYNAAITVNQISSLETDQGEEEVYPILSALKRRRRKQSKEGKDRLEEGDQSKAVLIPQTDIPYSINGETSSSLSSSPGARKIHQDGSEVEPIIINDPMISSSSPNETERYTTPNGTLLTFQNAGTYLTHWTQSIGQQKLLVEYKNILTEDYQPPMIPSKTALKRKIYSDSERREGEITPEKEEKGKVDVGPPIGSLRECEITLPMIGVIRSTKPLPNGGWRNKQLAKQSASFQSIKELHQRGLLDDSLRPIPEPKAKSIPTNNQDPSTLSSGAVHEKKSLKETQMTSKSKSCQNWDLQKRLIHSRLPPSPSENNLTPTGQLGIGNYPYVSTPSFWSSCPQLAPNVIHATTLQLLSISSPTLSLADNPAQREETCRTMCLLTSKPLPVSSQELVLNFGNQAEIKAKMKITNHGKMKSWEQGKLDHVLKFTEKLLRAQMQKPFKGNLKDLKWLIVPLKLDHQSKASDSKKLQRRDISWEEISSIAKGPLFTPFNLADPDILHKQCQDGVITTPAEFAKRNYIKSVRTDLKPSSSHPLLPDKTILATINPLSSLDYPDQPILEVESVLSPKYGGHVIGTIFPSRSEKSYHIPELVKLHSIPASVFRTTSILPQFFNELDSLLIATQMNNDLFDRLLDPKLALQAITTSSSNYDIESHYERLEFIGDTILKLIVTIHSYVNDTEMGKNLEQSFQDRHVTTSNRSLQDNAIKVGLTRYIRSKRFKAKDWLPKDWAVDWNENGAPGGNSSITKISSDTIEGEHDLGDKVLADVLEALIGASYLASRDLDEVLSVAHVLGIPIKGLQKWSDLSYALPPPTTTQSTKEANYMNFFKSKENTILGYEFKDESKINQVLSLDMTVPGRKMTFDRYRMLGNAILDYLVVEYLFDNYPEEGPAPLTFMKASRCTEGVRSALSVELGLVDLLRDSDDQTRVQIAKIRKATKAAKTKADALNSENDINEVVASEWWLDVAVTHTTSDPLEALIGAITHDASFDLSPIRIIFSKHISPFLERYCSPPRKQSSHPKDEMIRYLASKGCSHYSVERVFHDDSEEAIVNIHDKEISRASVVSGMGVIAIKKACEIALNLLKAVNSNGIGLEGMCTCPGRKIDIVKKSGI</sequence>
<evidence type="ECO:0000256" key="3">
    <source>
        <dbReference type="ARBA" id="ARBA00022801"/>
    </source>
</evidence>
<evidence type="ECO:0000256" key="4">
    <source>
        <dbReference type="ARBA" id="ARBA00022806"/>
    </source>
</evidence>
<dbReference type="SMART" id="SM00535">
    <property type="entry name" value="RIBOc"/>
    <property type="match status" value="2"/>
</dbReference>
<dbReference type="InterPro" id="IPR005034">
    <property type="entry name" value="Dicer_dimerisation"/>
</dbReference>
<evidence type="ECO:0008006" key="12">
    <source>
        <dbReference type="Google" id="ProtNLM"/>
    </source>
</evidence>
<evidence type="ECO:0000256" key="6">
    <source>
        <dbReference type="PROSITE-ProRule" id="PRU00657"/>
    </source>
</evidence>
<dbReference type="Proteomes" id="UP001329825">
    <property type="component" value="Chromosome 1"/>
</dbReference>
<dbReference type="PROSITE" id="PS50142">
    <property type="entry name" value="RNASE_3_2"/>
    <property type="match status" value="2"/>
</dbReference>
<evidence type="ECO:0000256" key="1">
    <source>
        <dbReference type="ARBA" id="ARBA00022737"/>
    </source>
</evidence>
<feature type="domain" description="RNase III" evidence="8">
    <location>
        <begin position="900"/>
        <end position="1052"/>
    </location>
</feature>
<feature type="compositionally biased region" description="Basic and acidic residues" evidence="7">
    <location>
        <begin position="232"/>
        <end position="252"/>
    </location>
</feature>
<dbReference type="EMBL" id="CP141881">
    <property type="protein sequence ID" value="WRT64153.1"/>
    <property type="molecule type" value="Genomic_DNA"/>
</dbReference>
<dbReference type="CDD" id="cd00593">
    <property type="entry name" value="RIBOc"/>
    <property type="match status" value="2"/>
</dbReference>
<feature type="compositionally biased region" description="Basic and acidic residues" evidence="7">
    <location>
        <begin position="306"/>
        <end position="321"/>
    </location>
</feature>
<feature type="compositionally biased region" description="Polar residues" evidence="7">
    <location>
        <begin position="324"/>
        <end position="336"/>
    </location>
</feature>
<dbReference type="GeneID" id="87953213"/>
<accession>A0ABZ1CRJ4</accession>
<dbReference type="PANTHER" id="PTHR14950:SF37">
    <property type="entry name" value="ENDORIBONUCLEASE DICER"/>
    <property type="match status" value="1"/>
</dbReference>
<dbReference type="Pfam" id="PF00636">
    <property type="entry name" value="Ribonuclease_3"/>
    <property type="match status" value="2"/>
</dbReference>
<evidence type="ECO:0000256" key="2">
    <source>
        <dbReference type="ARBA" id="ARBA00022741"/>
    </source>
</evidence>
<dbReference type="PANTHER" id="PTHR14950">
    <property type="entry name" value="DICER-RELATED"/>
    <property type="match status" value="1"/>
</dbReference>
<dbReference type="RefSeq" id="XP_062788893.1">
    <property type="nucleotide sequence ID" value="XM_062932842.1"/>
</dbReference>
<evidence type="ECO:0000313" key="10">
    <source>
        <dbReference type="EMBL" id="WRT64153.1"/>
    </source>
</evidence>
<keyword evidence="6" id="KW-0694">RNA-binding</keyword>
<dbReference type="InterPro" id="IPR036389">
    <property type="entry name" value="RNase_III_sf"/>
</dbReference>
<keyword evidence="1" id="KW-0677">Repeat</keyword>
<dbReference type="InterPro" id="IPR038248">
    <property type="entry name" value="Dicer_dimer_sf"/>
</dbReference>
<feature type="region of interest" description="Disordered" evidence="7">
    <location>
        <begin position="1"/>
        <end position="37"/>
    </location>
</feature>
<dbReference type="InterPro" id="IPR000999">
    <property type="entry name" value="RNase_III_dom"/>
</dbReference>
<gene>
    <name evidence="10" type="ORF">IL334_001082</name>
</gene>
<evidence type="ECO:0000259" key="8">
    <source>
        <dbReference type="PROSITE" id="PS50142"/>
    </source>
</evidence>
<reference evidence="10 11" key="1">
    <citation type="submission" date="2024-01" db="EMBL/GenBank/DDBJ databases">
        <title>Comparative genomics of Cryptococcus and Kwoniella reveals pathogenesis evolution and contrasting modes of karyotype evolution via chromosome fusion or intercentromeric recombination.</title>
        <authorList>
            <person name="Coelho M.A."/>
            <person name="David-Palma M."/>
            <person name="Shea T."/>
            <person name="Bowers K."/>
            <person name="McGinley-Smith S."/>
            <person name="Mohammad A.W."/>
            <person name="Gnirke A."/>
            <person name="Yurkov A.M."/>
            <person name="Nowrousian M."/>
            <person name="Sun S."/>
            <person name="Cuomo C.A."/>
            <person name="Heitman J."/>
        </authorList>
    </citation>
    <scope>NUCLEOTIDE SEQUENCE [LARGE SCALE GENOMIC DNA]</scope>
    <source>
        <strain evidence="10">CBS 11374</strain>
    </source>
</reference>
<feature type="region of interest" description="Disordered" evidence="7">
    <location>
        <begin position="131"/>
        <end position="154"/>
    </location>
</feature>
<feature type="region of interest" description="Disordered" evidence="7">
    <location>
        <begin position="232"/>
        <end position="256"/>
    </location>
</feature>
<evidence type="ECO:0000313" key="11">
    <source>
        <dbReference type="Proteomes" id="UP001329825"/>
    </source>
</evidence>
<keyword evidence="5" id="KW-0067">ATP-binding</keyword>
<keyword evidence="4" id="KW-0347">Helicase</keyword>
<feature type="domain" description="Dicer dsRNA-binding fold" evidence="9">
    <location>
        <begin position="223"/>
        <end position="323"/>
    </location>
</feature>
<dbReference type="Gene3D" id="1.10.1520.10">
    <property type="entry name" value="Ribonuclease III domain"/>
    <property type="match status" value="2"/>
</dbReference>
<evidence type="ECO:0000256" key="7">
    <source>
        <dbReference type="SAM" id="MobiDB-lite"/>
    </source>
</evidence>
<dbReference type="Pfam" id="PF03368">
    <property type="entry name" value="Dicer_dimer"/>
    <property type="match status" value="1"/>
</dbReference>
<feature type="compositionally biased region" description="Polar residues" evidence="7">
    <location>
        <begin position="347"/>
        <end position="358"/>
    </location>
</feature>
<feature type="domain" description="RNase III" evidence="8">
    <location>
        <begin position="686"/>
        <end position="845"/>
    </location>
</feature>
<keyword evidence="2" id="KW-0547">Nucleotide-binding</keyword>
<protein>
    <recommendedName>
        <fullName evidence="12">RNase III domain-containing protein</fullName>
    </recommendedName>
</protein>
<dbReference type="PROSITE" id="PS51327">
    <property type="entry name" value="DICER_DSRBF"/>
    <property type="match status" value="1"/>
</dbReference>
<organism evidence="10 11">
    <name type="scientific">Kwoniella shivajii</name>
    <dbReference type="NCBI Taxonomy" id="564305"/>
    <lineage>
        <taxon>Eukaryota</taxon>
        <taxon>Fungi</taxon>
        <taxon>Dikarya</taxon>
        <taxon>Basidiomycota</taxon>
        <taxon>Agaricomycotina</taxon>
        <taxon>Tremellomycetes</taxon>
        <taxon>Tremellales</taxon>
        <taxon>Cryptococcaceae</taxon>
        <taxon>Kwoniella</taxon>
    </lineage>
</organism>
<feature type="region of interest" description="Disordered" evidence="7">
    <location>
        <begin position="97"/>
        <end position="117"/>
    </location>
</feature>
<feature type="compositionally biased region" description="Polar residues" evidence="7">
    <location>
        <begin position="1"/>
        <end position="25"/>
    </location>
</feature>
<evidence type="ECO:0000259" key="9">
    <source>
        <dbReference type="PROSITE" id="PS51327"/>
    </source>
</evidence>
<keyword evidence="11" id="KW-1185">Reference proteome</keyword>